<accession>A0A1H6U0V5</accession>
<keyword evidence="2" id="KW-1185">Reference proteome</keyword>
<evidence type="ECO:0000313" key="2">
    <source>
        <dbReference type="Proteomes" id="UP000199532"/>
    </source>
</evidence>
<dbReference type="AlphaFoldDB" id="A0A1H6U0V5"/>
<dbReference type="Proteomes" id="UP000199532">
    <property type="component" value="Unassembled WGS sequence"/>
</dbReference>
<sequence length="53" mass="5892">MYSRILIKSAGVYYDPGMCVPMFTNGDTRLGFSAGGYKPLTKLIRESVVVLQF</sequence>
<evidence type="ECO:0000313" key="1">
    <source>
        <dbReference type="EMBL" id="SEI83167.1"/>
    </source>
</evidence>
<dbReference type="EMBL" id="FNXY01000003">
    <property type="protein sequence ID" value="SEI83167.1"/>
    <property type="molecule type" value="Genomic_DNA"/>
</dbReference>
<gene>
    <name evidence="1" type="ORF">SAMN04487995_2405</name>
</gene>
<reference evidence="1 2" key="1">
    <citation type="submission" date="2016-10" db="EMBL/GenBank/DDBJ databases">
        <authorList>
            <person name="de Groot N.N."/>
        </authorList>
    </citation>
    <scope>NUCLEOTIDE SEQUENCE [LARGE SCALE GENOMIC DNA]</scope>
    <source>
        <strain evidence="1 2">DSM 19938</strain>
    </source>
</reference>
<protein>
    <submittedName>
        <fullName evidence="1">Uncharacterized protein</fullName>
    </submittedName>
</protein>
<proteinExistence type="predicted"/>
<organism evidence="1 2">
    <name type="scientific">Dyadobacter koreensis</name>
    <dbReference type="NCBI Taxonomy" id="408657"/>
    <lineage>
        <taxon>Bacteria</taxon>
        <taxon>Pseudomonadati</taxon>
        <taxon>Bacteroidota</taxon>
        <taxon>Cytophagia</taxon>
        <taxon>Cytophagales</taxon>
        <taxon>Spirosomataceae</taxon>
        <taxon>Dyadobacter</taxon>
    </lineage>
</organism>
<name>A0A1H6U0V5_9BACT</name>